<dbReference type="Proteomes" id="UP001597092">
    <property type="component" value="Unassembled WGS sequence"/>
</dbReference>
<dbReference type="GO" id="GO:0003677">
    <property type="term" value="F:DNA binding"/>
    <property type="evidence" value="ECO:0007669"/>
    <property type="project" value="UniProtKB-KW"/>
</dbReference>
<accession>A0ABD6DVY7</accession>
<organism evidence="5 6">
    <name type="scientific">Halobellus litoreus</name>
    <dbReference type="NCBI Taxonomy" id="755310"/>
    <lineage>
        <taxon>Archaea</taxon>
        <taxon>Methanobacteriati</taxon>
        <taxon>Methanobacteriota</taxon>
        <taxon>Stenosarchaea group</taxon>
        <taxon>Halobacteria</taxon>
        <taxon>Halobacteriales</taxon>
        <taxon>Haloferacaceae</taxon>
        <taxon>Halobellus</taxon>
    </lineage>
</organism>
<evidence type="ECO:0000256" key="3">
    <source>
        <dbReference type="ARBA" id="ARBA00023172"/>
    </source>
</evidence>
<keyword evidence="1" id="KW-0229">DNA integration</keyword>
<evidence type="ECO:0000256" key="1">
    <source>
        <dbReference type="ARBA" id="ARBA00022908"/>
    </source>
</evidence>
<dbReference type="GO" id="GO:0015074">
    <property type="term" value="P:DNA integration"/>
    <property type="evidence" value="ECO:0007669"/>
    <property type="project" value="UniProtKB-KW"/>
</dbReference>
<dbReference type="PROSITE" id="PS51898">
    <property type="entry name" value="TYR_RECOMBINASE"/>
    <property type="match status" value="1"/>
</dbReference>
<evidence type="ECO:0000256" key="2">
    <source>
        <dbReference type="ARBA" id="ARBA00023125"/>
    </source>
</evidence>
<gene>
    <name evidence="5" type="ORF">ACFSAS_12105</name>
</gene>
<feature type="domain" description="Tyr recombinase" evidence="4">
    <location>
        <begin position="126"/>
        <end position="336"/>
    </location>
</feature>
<sequence>MSGRWSTLKTVHEFPDGELWLRRRKQRNSENNAKQARIALEEFDAFMYVYGFEGVEQIDNVALEDFSYFLVDEDYGNHAHSTTRQRWYMVRNYLNDHVDEDLGWEDDGWILSWTRGGTETAHQRDLEIHWLPIPMIHKLIEGAAEHPMTPLRNELIVRILYNTGCRPSEVARMQTRRVDLSTRSITVQNSKVKDTDAPNYEKTVFFTRKTRQKMREWLNRGGRDSLVTASESIRLFPGYNSKEISSRQVNSIVRQAADAADVQEDSLERADGVMVNRVTPKALRHSFAVHSVRGRELSGSPAMDLETLRQIMGHSTLETVRQYLQFRETTTRNTFDSCFPD</sequence>
<evidence type="ECO:0000313" key="6">
    <source>
        <dbReference type="Proteomes" id="UP001597092"/>
    </source>
</evidence>
<dbReference type="Pfam" id="PF00589">
    <property type="entry name" value="Phage_integrase"/>
    <property type="match status" value="1"/>
</dbReference>
<dbReference type="InterPro" id="IPR050090">
    <property type="entry name" value="Tyrosine_recombinase_XerCD"/>
</dbReference>
<dbReference type="EMBL" id="JBHUDP010000004">
    <property type="protein sequence ID" value="MFD1686356.1"/>
    <property type="molecule type" value="Genomic_DNA"/>
</dbReference>
<keyword evidence="6" id="KW-1185">Reference proteome</keyword>
<dbReference type="InterPro" id="IPR011010">
    <property type="entry name" value="DNA_brk_join_enz"/>
</dbReference>
<proteinExistence type="predicted"/>
<dbReference type="CDD" id="cd00397">
    <property type="entry name" value="DNA_BRE_C"/>
    <property type="match status" value="1"/>
</dbReference>
<dbReference type="InterPro" id="IPR013762">
    <property type="entry name" value="Integrase-like_cat_sf"/>
</dbReference>
<keyword evidence="3" id="KW-0233">DNA recombination</keyword>
<comment type="caution">
    <text evidence="5">The sequence shown here is derived from an EMBL/GenBank/DDBJ whole genome shotgun (WGS) entry which is preliminary data.</text>
</comment>
<dbReference type="AlphaFoldDB" id="A0ABD6DVY7"/>
<dbReference type="RefSeq" id="WP_256305382.1">
    <property type="nucleotide sequence ID" value="NZ_JANHAW010000001.1"/>
</dbReference>
<keyword evidence="2" id="KW-0238">DNA-binding</keyword>
<reference evidence="5 6" key="1">
    <citation type="journal article" date="2019" name="Int. J. Syst. Evol. Microbiol.">
        <title>The Global Catalogue of Microorganisms (GCM) 10K type strain sequencing project: providing services to taxonomists for standard genome sequencing and annotation.</title>
        <authorList>
            <consortium name="The Broad Institute Genomics Platform"/>
            <consortium name="The Broad Institute Genome Sequencing Center for Infectious Disease"/>
            <person name="Wu L."/>
            <person name="Ma J."/>
        </authorList>
    </citation>
    <scope>NUCLEOTIDE SEQUENCE [LARGE SCALE GENOMIC DNA]</scope>
    <source>
        <strain evidence="5 6">CGMCC 1.10387</strain>
    </source>
</reference>
<dbReference type="PANTHER" id="PTHR30349:SF41">
    <property type="entry name" value="INTEGRASE_RECOMBINASE PROTEIN MJ0367-RELATED"/>
    <property type="match status" value="1"/>
</dbReference>
<name>A0ABD6DVY7_9EURY</name>
<dbReference type="InterPro" id="IPR002104">
    <property type="entry name" value="Integrase_catalytic"/>
</dbReference>
<dbReference type="PANTHER" id="PTHR30349">
    <property type="entry name" value="PHAGE INTEGRASE-RELATED"/>
    <property type="match status" value="1"/>
</dbReference>
<evidence type="ECO:0000259" key="4">
    <source>
        <dbReference type="PROSITE" id="PS51898"/>
    </source>
</evidence>
<dbReference type="SUPFAM" id="SSF56349">
    <property type="entry name" value="DNA breaking-rejoining enzymes"/>
    <property type="match status" value="1"/>
</dbReference>
<dbReference type="GO" id="GO:0006310">
    <property type="term" value="P:DNA recombination"/>
    <property type="evidence" value="ECO:0007669"/>
    <property type="project" value="UniProtKB-KW"/>
</dbReference>
<dbReference type="Gene3D" id="1.10.443.10">
    <property type="entry name" value="Intergrase catalytic core"/>
    <property type="match status" value="1"/>
</dbReference>
<protein>
    <submittedName>
        <fullName evidence="5">Tyrosine-type recombinase/integrase</fullName>
    </submittedName>
</protein>
<evidence type="ECO:0000313" key="5">
    <source>
        <dbReference type="EMBL" id="MFD1686356.1"/>
    </source>
</evidence>